<feature type="site" description="Interaction with substrate tRNA" evidence="10">
    <location>
        <position position="148"/>
    </location>
</feature>
<comment type="function">
    <text evidence="2 10 12">Catalyzes the transfer of a dimethylallyl group onto the adenine at position 37 in tRNAs that read codons beginning with uridine, leading to the formation of N6-(dimethylallyl)adenosine (i(6)A).</text>
</comment>
<proteinExistence type="inferred from homology"/>
<keyword evidence="8 10" id="KW-0460">Magnesium</keyword>
<evidence type="ECO:0000256" key="9">
    <source>
        <dbReference type="ARBA" id="ARBA00049563"/>
    </source>
</evidence>
<dbReference type="GO" id="GO:0005524">
    <property type="term" value="F:ATP binding"/>
    <property type="evidence" value="ECO:0007669"/>
    <property type="project" value="UniProtKB-UniRule"/>
</dbReference>
<dbReference type="GO" id="GO:0052381">
    <property type="term" value="F:tRNA dimethylallyltransferase activity"/>
    <property type="evidence" value="ECO:0007669"/>
    <property type="project" value="UniProtKB-UniRule"/>
</dbReference>
<evidence type="ECO:0000256" key="5">
    <source>
        <dbReference type="ARBA" id="ARBA00022694"/>
    </source>
</evidence>
<dbReference type="InterPro" id="IPR018022">
    <property type="entry name" value="IPT"/>
</dbReference>
<evidence type="ECO:0000256" key="1">
    <source>
        <dbReference type="ARBA" id="ARBA00001946"/>
    </source>
</evidence>
<organism evidence="14 15">
    <name type="scientific">Thermoleophilum album</name>
    <dbReference type="NCBI Taxonomy" id="29539"/>
    <lineage>
        <taxon>Bacteria</taxon>
        <taxon>Bacillati</taxon>
        <taxon>Actinomycetota</taxon>
        <taxon>Thermoleophilia</taxon>
        <taxon>Thermoleophilales</taxon>
        <taxon>Thermoleophilaceae</taxon>
        <taxon>Thermoleophilum</taxon>
    </lineage>
</organism>
<dbReference type="NCBIfam" id="TIGR00174">
    <property type="entry name" value="miaA"/>
    <property type="match status" value="1"/>
</dbReference>
<evidence type="ECO:0000256" key="4">
    <source>
        <dbReference type="ARBA" id="ARBA00022679"/>
    </source>
</evidence>
<comment type="subunit">
    <text evidence="10">Monomer.</text>
</comment>
<evidence type="ECO:0000256" key="7">
    <source>
        <dbReference type="ARBA" id="ARBA00022840"/>
    </source>
</evidence>
<evidence type="ECO:0000256" key="6">
    <source>
        <dbReference type="ARBA" id="ARBA00022741"/>
    </source>
</evidence>
<dbReference type="Gene3D" id="1.10.20.140">
    <property type="match status" value="1"/>
</dbReference>
<dbReference type="Gene3D" id="3.40.50.300">
    <property type="entry name" value="P-loop containing nucleotide triphosphate hydrolases"/>
    <property type="match status" value="1"/>
</dbReference>
<comment type="catalytic activity">
    <reaction evidence="9 10 11">
        <text>adenosine(37) in tRNA + dimethylallyl diphosphate = N(6)-dimethylallyladenosine(37) in tRNA + diphosphate</text>
        <dbReference type="Rhea" id="RHEA:26482"/>
        <dbReference type="Rhea" id="RHEA-COMP:10162"/>
        <dbReference type="Rhea" id="RHEA-COMP:10375"/>
        <dbReference type="ChEBI" id="CHEBI:33019"/>
        <dbReference type="ChEBI" id="CHEBI:57623"/>
        <dbReference type="ChEBI" id="CHEBI:74411"/>
        <dbReference type="ChEBI" id="CHEBI:74415"/>
        <dbReference type="EC" id="2.5.1.75"/>
    </reaction>
</comment>
<name>A0A1H6FVG9_THEAL</name>
<dbReference type="InterPro" id="IPR027417">
    <property type="entry name" value="P-loop_NTPase"/>
</dbReference>
<dbReference type="PANTHER" id="PTHR11088">
    <property type="entry name" value="TRNA DIMETHYLALLYLTRANSFERASE"/>
    <property type="match status" value="1"/>
</dbReference>
<accession>A0A1H6FVG9</accession>
<dbReference type="EMBL" id="FNWJ01000002">
    <property type="protein sequence ID" value="SEH14432.1"/>
    <property type="molecule type" value="Genomic_DNA"/>
</dbReference>
<dbReference type="InterPro" id="IPR039657">
    <property type="entry name" value="Dimethylallyltransferase"/>
</dbReference>
<evidence type="ECO:0000256" key="11">
    <source>
        <dbReference type="RuleBase" id="RU003783"/>
    </source>
</evidence>
<reference evidence="15" key="1">
    <citation type="submission" date="2016-10" db="EMBL/GenBank/DDBJ databases">
        <authorList>
            <person name="Varghese N."/>
            <person name="Submissions S."/>
        </authorList>
    </citation>
    <scope>NUCLEOTIDE SEQUENCE [LARGE SCALE GENOMIC DNA]</scope>
    <source>
        <strain evidence="15">ATCC 35263</strain>
    </source>
</reference>
<evidence type="ECO:0000313" key="14">
    <source>
        <dbReference type="EMBL" id="SEH14432.1"/>
    </source>
</evidence>
<comment type="caution">
    <text evidence="10">Lacks conserved residue(s) required for the propagation of feature annotation.</text>
</comment>
<dbReference type="RefSeq" id="WP_218138341.1">
    <property type="nucleotide sequence ID" value="NZ_FNWJ01000002.1"/>
</dbReference>
<dbReference type="STRING" id="29539.SAMN02745716_1631"/>
<sequence>MRGREGGRHSASSGHSVGGRPTRVLIALFGPTAIGKTEIAVELADLLRAEGEDPVAISADALQVYRGLETLTAAPTADQLARLPHRLVSFVPVTDTFSVGEYMPMAHREIDAALAAGQTPIVVGGTGLYLRAALCELDLRPPPPPGLRERLERELAVRGSEALHAELARRAPKLAHRIPPNDRSRIVRALELLAMGADPEPVRGAENRLWTEETRIPTVLVGLTMERAKLYRRIDERSERIFAAARAEVLRADAAGASRTAREAIGFEELLRGDLEGMKRASRRLAKAQLTWMRKLRGVTVIDVTSRSPREVAQIVLDRVRRAQRG</sequence>
<dbReference type="SUPFAM" id="SSF52540">
    <property type="entry name" value="P-loop containing nucleoside triphosphate hydrolases"/>
    <property type="match status" value="2"/>
</dbReference>
<dbReference type="HAMAP" id="MF_00185">
    <property type="entry name" value="IPP_trans"/>
    <property type="match status" value="1"/>
</dbReference>
<evidence type="ECO:0000256" key="3">
    <source>
        <dbReference type="ARBA" id="ARBA00005842"/>
    </source>
</evidence>
<feature type="binding site" evidence="10">
    <location>
        <begin position="30"/>
        <end position="37"/>
    </location>
    <ligand>
        <name>ATP</name>
        <dbReference type="ChEBI" id="CHEBI:30616"/>
    </ligand>
</feature>
<gene>
    <name evidence="10" type="primary">miaA</name>
    <name evidence="14" type="ORF">SAMN02745716_1631</name>
</gene>
<keyword evidence="5 10" id="KW-0819">tRNA processing</keyword>
<keyword evidence="7 10" id="KW-0067">ATP-binding</keyword>
<feature type="site" description="Interaction with substrate tRNA" evidence="10">
    <location>
        <position position="126"/>
    </location>
</feature>
<evidence type="ECO:0000256" key="8">
    <source>
        <dbReference type="ARBA" id="ARBA00022842"/>
    </source>
</evidence>
<protein>
    <recommendedName>
        <fullName evidence="10">tRNA dimethylallyltransferase</fullName>
        <ecNumber evidence="10">2.5.1.75</ecNumber>
    </recommendedName>
    <alternativeName>
        <fullName evidence="10">Dimethylallyl diphosphate:tRNA dimethylallyltransferase</fullName>
        <shortName evidence="10">DMAPP:tRNA dimethylallyltransferase</shortName>
        <shortName evidence="10">DMATase</shortName>
    </alternativeName>
    <alternativeName>
        <fullName evidence="10">Isopentenyl-diphosphate:tRNA isopentenyltransferase</fullName>
        <shortName evidence="10">IPP transferase</shortName>
        <shortName evidence="10">IPPT</shortName>
        <shortName evidence="10">IPTase</shortName>
    </alternativeName>
</protein>
<evidence type="ECO:0000256" key="10">
    <source>
        <dbReference type="HAMAP-Rule" id="MF_00185"/>
    </source>
</evidence>
<dbReference type="GO" id="GO:0006400">
    <property type="term" value="P:tRNA modification"/>
    <property type="evidence" value="ECO:0007669"/>
    <property type="project" value="TreeGrafter"/>
</dbReference>
<evidence type="ECO:0000256" key="13">
    <source>
        <dbReference type="RuleBase" id="RU003785"/>
    </source>
</evidence>
<dbReference type="Proteomes" id="UP000222056">
    <property type="component" value="Unassembled WGS sequence"/>
</dbReference>
<comment type="cofactor">
    <cofactor evidence="1 10">
        <name>Mg(2+)</name>
        <dbReference type="ChEBI" id="CHEBI:18420"/>
    </cofactor>
</comment>
<keyword evidence="4 10" id="KW-0808">Transferase</keyword>
<evidence type="ECO:0000313" key="15">
    <source>
        <dbReference type="Proteomes" id="UP000222056"/>
    </source>
</evidence>
<comment type="similarity">
    <text evidence="3 10 13">Belongs to the IPP transferase family.</text>
</comment>
<dbReference type="EC" id="2.5.1.75" evidence="10"/>
<dbReference type="AlphaFoldDB" id="A0A1H6FVG9"/>
<dbReference type="PANTHER" id="PTHR11088:SF60">
    <property type="entry name" value="TRNA DIMETHYLALLYLTRANSFERASE"/>
    <property type="match status" value="1"/>
</dbReference>
<evidence type="ECO:0000256" key="2">
    <source>
        <dbReference type="ARBA" id="ARBA00003213"/>
    </source>
</evidence>
<keyword evidence="15" id="KW-1185">Reference proteome</keyword>
<dbReference type="Pfam" id="PF01715">
    <property type="entry name" value="IPPT"/>
    <property type="match status" value="1"/>
</dbReference>
<evidence type="ECO:0000256" key="12">
    <source>
        <dbReference type="RuleBase" id="RU003784"/>
    </source>
</evidence>
<keyword evidence="6 10" id="KW-0547">Nucleotide-binding</keyword>
<feature type="binding site" evidence="10">
    <location>
        <begin position="32"/>
        <end position="37"/>
    </location>
    <ligand>
        <name>substrate</name>
    </ligand>
</feature>